<gene>
    <name evidence="2" type="ORF">G7078_06305</name>
</gene>
<keyword evidence="3" id="KW-1185">Reference proteome</keyword>
<dbReference type="Proteomes" id="UP000502502">
    <property type="component" value="Chromosome"/>
</dbReference>
<dbReference type="RefSeq" id="WP_166094143.1">
    <property type="nucleotide sequence ID" value="NZ_CP049871.1"/>
</dbReference>
<protein>
    <submittedName>
        <fullName evidence="2">Uncharacterized protein</fullName>
    </submittedName>
</protein>
<proteinExistence type="predicted"/>
<evidence type="ECO:0000313" key="3">
    <source>
        <dbReference type="Proteomes" id="UP000502502"/>
    </source>
</evidence>
<sequence length="454" mass="50353">MRSNWALVVGLGLCLATSSATNAAAQQAASSTVPAPSAEDSALIARLTYPLEFNGKRISGPGLDKILEASRNAQFVLLSEYLWHVDNATPAFAAALFRELHARNAFNYYAAEQDYLGAQQVSRPPLRGDVQRIAAFVRRTPYALTFVNDEELRLTAEVGRTSTGKWQPYWGFDQAFGATAPLEELRGLTTNANQRTAVDALLSTARDIERPVPDFRDWRGIRDFETGHFISRQSVALLPRLRSLRETFRPRPGSRAAELIDELYESALIYSYYARAGEKSTPEGVPVAWFNTSVRERAMRRHFMANYRNAQRLDGKLPKVLVKAGSKHLVEGRTPGNYTFPIGNFFHELAASNGLEAVNVLMLPIQAGDGAKFEALPPELQVLLVSKDVGKPTLVDLRPLRNHFHAGRMFGLSGQALPTFRDLVYGADFALFLPSRMDTFVLIRALRVNSQTGP</sequence>
<evidence type="ECO:0000256" key="1">
    <source>
        <dbReference type="SAM" id="SignalP"/>
    </source>
</evidence>
<dbReference type="AlphaFoldDB" id="A0A6G7ZNF7"/>
<feature type="chain" id="PRO_5026286632" evidence="1">
    <location>
        <begin position="24"/>
        <end position="454"/>
    </location>
</feature>
<keyword evidence="1" id="KW-0732">Signal</keyword>
<dbReference type="KEGG" id="ssin:G7078_06305"/>
<accession>A0A6G7ZNF7</accession>
<dbReference type="SUPFAM" id="SSF159501">
    <property type="entry name" value="EreA/ChaN-like"/>
    <property type="match status" value="1"/>
</dbReference>
<feature type="signal peptide" evidence="1">
    <location>
        <begin position="1"/>
        <end position="23"/>
    </location>
</feature>
<evidence type="ECO:0000313" key="2">
    <source>
        <dbReference type="EMBL" id="QIL02440.1"/>
    </source>
</evidence>
<organism evidence="2 3">
    <name type="scientific">Sphingomonas sinipercae</name>
    <dbReference type="NCBI Taxonomy" id="2714944"/>
    <lineage>
        <taxon>Bacteria</taxon>
        <taxon>Pseudomonadati</taxon>
        <taxon>Pseudomonadota</taxon>
        <taxon>Alphaproteobacteria</taxon>
        <taxon>Sphingomonadales</taxon>
        <taxon>Sphingomonadaceae</taxon>
        <taxon>Sphingomonas</taxon>
    </lineage>
</organism>
<reference evidence="2 3" key="1">
    <citation type="submission" date="2020-03" db="EMBL/GenBank/DDBJ databases">
        <title>Sphingomonas sp. nov., isolated from fish.</title>
        <authorList>
            <person name="Hyun D.-W."/>
            <person name="Bae J.-W."/>
        </authorList>
    </citation>
    <scope>NUCLEOTIDE SEQUENCE [LARGE SCALE GENOMIC DNA]</scope>
    <source>
        <strain evidence="2 3">HDW15C</strain>
    </source>
</reference>
<name>A0A6G7ZNF7_9SPHN</name>
<dbReference type="EMBL" id="CP049871">
    <property type="protein sequence ID" value="QIL02440.1"/>
    <property type="molecule type" value="Genomic_DNA"/>
</dbReference>